<evidence type="ECO:0000256" key="4">
    <source>
        <dbReference type="ARBA" id="ARBA00022989"/>
    </source>
</evidence>
<dbReference type="OrthoDB" id="9999863at2759"/>
<keyword evidence="9" id="KW-1185">Reference proteome</keyword>
<dbReference type="EMBL" id="AJIL01008367">
    <property type="protein sequence ID" value="KNE86732.1"/>
    <property type="molecule type" value="Genomic_DNA"/>
</dbReference>
<protein>
    <submittedName>
        <fullName evidence="8">Uncharacterized protein</fullName>
    </submittedName>
</protein>
<evidence type="ECO:0000256" key="5">
    <source>
        <dbReference type="ARBA" id="ARBA00023065"/>
    </source>
</evidence>
<organism evidence="8 9">
    <name type="scientific">Puccinia striiformis f. sp. tritici PST-78</name>
    <dbReference type="NCBI Taxonomy" id="1165861"/>
    <lineage>
        <taxon>Eukaryota</taxon>
        <taxon>Fungi</taxon>
        <taxon>Dikarya</taxon>
        <taxon>Basidiomycota</taxon>
        <taxon>Pucciniomycotina</taxon>
        <taxon>Pucciniomycetes</taxon>
        <taxon>Pucciniales</taxon>
        <taxon>Pucciniaceae</taxon>
        <taxon>Puccinia</taxon>
    </lineage>
</organism>
<evidence type="ECO:0000256" key="3">
    <source>
        <dbReference type="ARBA" id="ARBA00022692"/>
    </source>
</evidence>
<feature type="non-terminal residue" evidence="8">
    <location>
        <position position="55"/>
    </location>
</feature>
<proteinExistence type="predicted"/>
<comment type="subcellular location">
    <subcellularLocation>
        <location evidence="1">Membrane</location>
        <topology evidence="1">Multi-pass membrane protein</topology>
    </subcellularLocation>
</comment>
<evidence type="ECO:0000256" key="7">
    <source>
        <dbReference type="SAM" id="Phobius"/>
    </source>
</evidence>
<keyword evidence="5" id="KW-0406">Ion transport</keyword>
<dbReference type="STRING" id="1165861.A0A0L0UI03"/>
<dbReference type="Proteomes" id="UP000054564">
    <property type="component" value="Unassembled WGS sequence"/>
</dbReference>
<keyword evidence="2" id="KW-0813">Transport</keyword>
<reference evidence="9" key="1">
    <citation type="submission" date="2014-03" db="EMBL/GenBank/DDBJ databases">
        <title>The Genome Sequence of Puccinia striiformis f. sp. tritici PST-78.</title>
        <authorList>
            <consortium name="The Broad Institute Genome Sequencing Platform"/>
            <person name="Cuomo C."/>
            <person name="Hulbert S."/>
            <person name="Chen X."/>
            <person name="Walker B."/>
            <person name="Young S.K."/>
            <person name="Zeng Q."/>
            <person name="Gargeya S."/>
            <person name="Fitzgerald M."/>
            <person name="Haas B."/>
            <person name="Abouelleil A."/>
            <person name="Alvarado L."/>
            <person name="Arachchi H.M."/>
            <person name="Berlin A.M."/>
            <person name="Chapman S.B."/>
            <person name="Goldberg J."/>
            <person name="Griggs A."/>
            <person name="Gujja S."/>
            <person name="Hansen M."/>
            <person name="Howarth C."/>
            <person name="Imamovic A."/>
            <person name="Larimer J."/>
            <person name="McCowan C."/>
            <person name="Montmayeur A."/>
            <person name="Murphy C."/>
            <person name="Neiman D."/>
            <person name="Pearson M."/>
            <person name="Priest M."/>
            <person name="Roberts A."/>
            <person name="Saif S."/>
            <person name="Shea T."/>
            <person name="Sisk P."/>
            <person name="Sykes S."/>
            <person name="Wortman J."/>
            <person name="Nusbaum C."/>
            <person name="Birren B."/>
        </authorList>
    </citation>
    <scope>NUCLEOTIDE SEQUENCE [LARGE SCALE GENOMIC DNA]</scope>
    <source>
        <strain evidence="9">race PST-78</strain>
    </source>
</reference>
<name>A0A0L0UI03_9BASI</name>
<dbReference type="GO" id="GO:1990573">
    <property type="term" value="P:potassium ion import across plasma membrane"/>
    <property type="evidence" value="ECO:0007669"/>
    <property type="project" value="TreeGrafter"/>
</dbReference>
<evidence type="ECO:0000256" key="1">
    <source>
        <dbReference type="ARBA" id="ARBA00004141"/>
    </source>
</evidence>
<dbReference type="InterPro" id="IPR051143">
    <property type="entry name" value="TrkH_K-transport"/>
</dbReference>
<evidence type="ECO:0000313" key="8">
    <source>
        <dbReference type="EMBL" id="KNE86732.1"/>
    </source>
</evidence>
<keyword evidence="6 7" id="KW-0472">Membrane</keyword>
<dbReference type="PANTHER" id="PTHR31064">
    <property type="entry name" value="POTASSIUM TRANSPORT PROTEIN DDB_G0292412-RELATED"/>
    <property type="match status" value="1"/>
</dbReference>
<keyword evidence="4 7" id="KW-1133">Transmembrane helix</keyword>
<comment type="caution">
    <text evidence="8">The sequence shown here is derived from an EMBL/GenBank/DDBJ whole genome shotgun (WGS) entry which is preliminary data.</text>
</comment>
<dbReference type="InterPro" id="IPR003445">
    <property type="entry name" value="Cat_transpt"/>
</dbReference>
<keyword evidence="3 7" id="KW-0812">Transmembrane</keyword>
<sequence>LIDAGFTVFHGGYLLMLVCSALIVAGNTGFPIILRAIIWALSKVCRESTPEEHRK</sequence>
<feature type="transmembrane region" description="Helical" evidence="7">
    <location>
        <begin position="12"/>
        <end position="34"/>
    </location>
</feature>
<dbReference type="Pfam" id="PF02386">
    <property type="entry name" value="TrkH"/>
    <property type="match status" value="1"/>
</dbReference>
<evidence type="ECO:0000256" key="2">
    <source>
        <dbReference type="ARBA" id="ARBA00022448"/>
    </source>
</evidence>
<dbReference type="GO" id="GO:0005886">
    <property type="term" value="C:plasma membrane"/>
    <property type="evidence" value="ECO:0007669"/>
    <property type="project" value="TreeGrafter"/>
</dbReference>
<dbReference type="GO" id="GO:0140107">
    <property type="term" value="F:high-affinity potassium ion transmembrane transporter activity"/>
    <property type="evidence" value="ECO:0007669"/>
    <property type="project" value="TreeGrafter"/>
</dbReference>
<dbReference type="GO" id="GO:0030007">
    <property type="term" value="P:intracellular potassium ion homeostasis"/>
    <property type="evidence" value="ECO:0007669"/>
    <property type="project" value="TreeGrafter"/>
</dbReference>
<feature type="non-terminal residue" evidence="8">
    <location>
        <position position="1"/>
    </location>
</feature>
<accession>A0A0L0UI03</accession>
<evidence type="ECO:0000256" key="6">
    <source>
        <dbReference type="ARBA" id="ARBA00023136"/>
    </source>
</evidence>
<dbReference type="AlphaFoldDB" id="A0A0L0UI03"/>
<gene>
    <name evidence="8" type="ORF">PSTG_19904</name>
</gene>
<evidence type="ECO:0000313" key="9">
    <source>
        <dbReference type="Proteomes" id="UP000054564"/>
    </source>
</evidence>
<dbReference type="PANTHER" id="PTHR31064:SF30">
    <property type="entry name" value="HIGH-AFFINITY POTASSIUM TRANSPORT PROTEIN-RELATED"/>
    <property type="match status" value="1"/>
</dbReference>